<sequence>MLKKYAPIFLLIFFVILALSSTTKGIVNGQATGITSKTSKNMIYEIMKGTYKVKGVQINYPQIFKLNNKGKQENINQLIKKEALKVLNYYSGEIDGLNLEINYNIKLKNANLLSIQYVGIGYKTGSPHPNRLFYTTNVNINLVSRVRLKDLVKVNEIAHKFKNGKFKALNANFKDIYNEYPIEYFINAFSKADSLDTIGTENQSDTFCYLSKDSLGISVSAGGGVDHAEFEIKFKDIVTIKTENGVWKSLNLLES</sequence>
<dbReference type="OrthoDB" id="2067190at2"/>
<dbReference type="EMBL" id="SLUN01000081">
    <property type="protein sequence ID" value="TCL53540.1"/>
    <property type="molecule type" value="Genomic_DNA"/>
</dbReference>
<name>A0A4R1QTU3_HYDET</name>
<evidence type="ECO:0000313" key="1">
    <source>
        <dbReference type="EMBL" id="TCL53540.1"/>
    </source>
</evidence>
<dbReference type="RefSeq" id="WP_132018382.1">
    <property type="nucleotide sequence ID" value="NZ_SLUN01000081.1"/>
</dbReference>
<gene>
    <name evidence="1" type="ORF">EDC14_10812</name>
</gene>
<organism evidence="1 2">
    <name type="scientific">Hydrogenispora ethanolica</name>
    <dbReference type="NCBI Taxonomy" id="1082276"/>
    <lineage>
        <taxon>Bacteria</taxon>
        <taxon>Bacillati</taxon>
        <taxon>Bacillota</taxon>
        <taxon>Hydrogenispora</taxon>
    </lineage>
</organism>
<comment type="caution">
    <text evidence="1">The sequence shown here is derived from an EMBL/GenBank/DDBJ whole genome shotgun (WGS) entry which is preliminary data.</text>
</comment>
<evidence type="ECO:0000313" key="2">
    <source>
        <dbReference type="Proteomes" id="UP000295008"/>
    </source>
</evidence>
<dbReference type="Gene3D" id="3.30.565.40">
    <property type="entry name" value="Fervidobacterium nodosum Rt17-B1 like"/>
    <property type="match status" value="1"/>
</dbReference>
<keyword evidence="2" id="KW-1185">Reference proteome</keyword>
<dbReference type="AlphaFoldDB" id="A0A4R1QTU3"/>
<accession>A0A4R1QTU3</accession>
<reference evidence="1 2" key="1">
    <citation type="submission" date="2019-03" db="EMBL/GenBank/DDBJ databases">
        <title>Genomic Encyclopedia of Type Strains, Phase IV (KMG-IV): sequencing the most valuable type-strain genomes for metagenomic binning, comparative biology and taxonomic classification.</title>
        <authorList>
            <person name="Goeker M."/>
        </authorList>
    </citation>
    <scope>NUCLEOTIDE SEQUENCE [LARGE SCALE GENOMIC DNA]</scope>
    <source>
        <strain evidence="1 2">LX-B</strain>
    </source>
</reference>
<proteinExistence type="predicted"/>
<protein>
    <submittedName>
        <fullName evidence="1">Uncharacterized protein DUF4163</fullName>
    </submittedName>
</protein>
<dbReference type="Proteomes" id="UP000295008">
    <property type="component" value="Unassembled WGS sequence"/>
</dbReference>